<dbReference type="SUPFAM" id="SSF54680">
    <property type="entry name" value="Pyrimidine nucleoside phosphorylase C-terminal domain"/>
    <property type="match status" value="1"/>
</dbReference>
<dbReference type="GO" id="GO:0006206">
    <property type="term" value="P:pyrimidine nucleobase metabolic process"/>
    <property type="evidence" value="ECO:0007669"/>
    <property type="project" value="InterPro"/>
</dbReference>
<protein>
    <recommendedName>
        <fullName evidence="1">thymidine phosphorylase</fullName>
        <ecNumber evidence="1">2.4.2.4</ecNumber>
    </recommendedName>
</protein>
<dbReference type="GO" id="GO:0004645">
    <property type="term" value="F:1,4-alpha-oligoglucan phosphorylase activity"/>
    <property type="evidence" value="ECO:0007669"/>
    <property type="project" value="InterPro"/>
</dbReference>
<dbReference type="GO" id="GO:0009032">
    <property type="term" value="F:thymidine phosphorylase activity"/>
    <property type="evidence" value="ECO:0007669"/>
    <property type="project" value="UniProtKB-EC"/>
</dbReference>
<evidence type="ECO:0000259" key="5">
    <source>
        <dbReference type="SMART" id="SM00941"/>
    </source>
</evidence>
<dbReference type="PANTHER" id="PTHR10515">
    <property type="entry name" value="THYMIDINE PHOSPHORYLASE"/>
    <property type="match status" value="1"/>
</dbReference>
<dbReference type="InterPro" id="IPR035902">
    <property type="entry name" value="Nuc_phospho_transferase"/>
</dbReference>
<dbReference type="Gene3D" id="3.40.1030.10">
    <property type="entry name" value="Nucleoside phosphorylase/phosphoribosyltransferase catalytic domain"/>
    <property type="match status" value="1"/>
</dbReference>
<proteinExistence type="inferred from homology"/>
<evidence type="ECO:0000256" key="1">
    <source>
        <dbReference type="ARBA" id="ARBA00011892"/>
    </source>
</evidence>
<dbReference type="SUPFAM" id="SSF52418">
    <property type="entry name" value="Nucleoside phosphorylase/phosphoribosyltransferase catalytic domain"/>
    <property type="match status" value="1"/>
</dbReference>
<dbReference type="Pfam" id="PF07831">
    <property type="entry name" value="PYNP_C"/>
    <property type="match status" value="1"/>
</dbReference>
<dbReference type="Gene3D" id="1.20.970.50">
    <property type="match status" value="1"/>
</dbReference>
<dbReference type="InterPro" id="IPR028579">
    <property type="entry name" value="Thym_Pase_Put"/>
</dbReference>
<dbReference type="RefSeq" id="WP_108212127.1">
    <property type="nucleotide sequence ID" value="NZ_QBKI01000006.1"/>
</dbReference>
<evidence type="ECO:0000256" key="4">
    <source>
        <dbReference type="ARBA" id="ARBA00048550"/>
    </source>
</evidence>
<sequence>MEGSPGNILRLRRLGIDTHTENMIFVRADSQVCRSEGFTASTRVEVIFEARSIIATLVVISSDLLHDGEASLSDYGFESLLVQEGDLVTIEHLRPIRSFSHVRAKMFDRKFNERALQEIVSDIIKGFYSHIEIAAFVTACSGDNLALDEVIYLTKAMIESGSRLSWHKPLIIDKHCIGGLPGNRTTPIVVPIIAAAGLTIPKTSSRAITSPAGTADVIETMTPVNLTLDEIQKVVQQEGGCMVWGGTVKLSPADDVIIYVEKALDVDSPGQMIASVLSKKAAAGSTHTIIDIPVGETAKVRTKEEAFLLEYYLRAVGLSIGMEVEVLITDGSQPVGRGIGPALEALDVLSVLRNEPDAPKDLKDRALKIAGLMLETASVAEKGKGYAQAQEILESGAALAKFYSICHAQGGFKEPVTAPLRHNIPAQANGFITKIDNRKLAKIAKLAGAPTSPGAGILFKAPIGTEVQQGQPLLTIYAETQGELTYALEYLNSVRDVIQIAPEV</sequence>
<dbReference type="PANTHER" id="PTHR10515:SF0">
    <property type="entry name" value="THYMIDINE PHOSPHORYLASE"/>
    <property type="match status" value="1"/>
</dbReference>
<feature type="domain" description="Pyrimidine nucleoside phosphorylase C-terminal" evidence="5">
    <location>
        <begin position="431"/>
        <end position="498"/>
    </location>
</feature>
<dbReference type="InterPro" id="IPR017872">
    <property type="entry name" value="Pyrmidine_PPase_CS"/>
</dbReference>
<dbReference type="InterPro" id="IPR000312">
    <property type="entry name" value="Glycosyl_Trfase_fam3"/>
</dbReference>
<evidence type="ECO:0000256" key="3">
    <source>
        <dbReference type="ARBA" id="ARBA00022679"/>
    </source>
</evidence>
<dbReference type="OrthoDB" id="341217at2"/>
<dbReference type="Gene3D" id="3.90.1170.30">
    <property type="entry name" value="Pyrimidine nucleoside phosphorylase-like, C-terminal domain"/>
    <property type="match status" value="1"/>
</dbReference>
<dbReference type="NCBIfam" id="NF003338">
    <property type="entry name" value="PRK04350.1"/>
    <property type="match status" value="1"/>
</dbReference>
<reference evidence="6 7" key="1">
    <citation type="submission" date="2018-04" db="EMBL/GenBank/DDBJ databases">
        <title>Genomic Encyclopedia of Archaeal and Bacterial Type Strains, Phase II (KMG-II): from individual species to whole genera.</title>
        <authorList>
            <person name="Goeker M."/>
        </authorList>
    </citation>
    <scope>NUCLEOTIDE SEQUENCE [LARGE SCALE GENOMIC DNA]</scope>
    <source>
        <strain evidence="6 7">DSM 100162</strain>
    </source>
</reference>
<dbReference type="NCBIfam" id="TIGR02645">
    <property type="entry name" value="ARCH_P_rylase"/>
    <property type="match status" value="1"/>
</dbReference>
<dbReference type="AlphaFoldDB" id="A0A2T5YG35"/>
<evidence type="ECO:0000313" key="6">
    <source>
        <dbReference type="EMBL" id="PTX18244.1"/>
    </source>
</evidence>
<dbReference type="InterPro" id="IPR036566">
    <property type="entry name" value="PYNP-like_C_sf"/>
</dbReference>
<dbReference type="SMART" id="SM00941">
    <property type="entry name" value="PYNP_C"/>
    <property type="match status" value="1"/>
</dbReference>
<organism evidence="6 7">
    <name type="scientific">Pontibacter mucosus</name>
    <dbReference type="NCBI Taxonomy" id="1649266"/>
    <lineage>
        <taxon>Bacteria</taxon>
        <taxon>Pseudomonadati</taxon>
        <taxon>Bacteroidota</taxon>
        <taxon>Cytophagia</taxon>
        <taxon>Cytophagales</taxon>
        <taxon>Hymenobacteraceae</taxon>
        <taxon>Pontibacter</taxon>
    </lineage>
</organism>
<dbReference type="GO" id="GO:0005829">
    <property type="term" value="C:cytosol"/>
    <property type="evidence" value="ECO:0007669"/>
    <property type="project" value="TreeGrafter"/>
</dbReference>
<dbReference type="PROSITE" id="PS00647">
    <property type="entry name" value="THYMID_PHOSPHORYLASE"/>
    <property type="match status" value="1"/>
</dbReference>
<evidence type="ECO:0000256" key="2">
    <source>
        <dbReference type="ARBA" id="ARBA00022676"/>
    </source>
</evidence>
<dbReference type="InterPro" id="IPR017459">
    <property type="entry name" value="Glycosyl_Trfase_fam3_N_dom"/>
</dbReference>
<dbReference type="EC" id="2.4.2.4" evidence="1"/>
<keyword evidence="3" id="KW-0808">Transferase</keyword>
<dbReference type="GO" id="GO:0006213">
    <property type="term" value="P:pyrimidine nucleoside metabolic process"/>
    <property type="evidence" value="ECO:0007669"/>
    <property type="project" value="InterPro"/>
</dbReference>
<keyword evidence="7" id="KW-1185">Reference proteome</keyword>
<keyword evidence="2" id="KW-0328">Glycosyltransferase</keyword>
<dbReference type="Pfam" id="PF00591">
    <property type="entry name" value="Glycos_transf_3"/>
    <property type="match status" value="1"/>
</dbReference>
<accession>A0A2T5YG35</accession>
<dbReference type="InterPro" id="IPR036320">
    <property type="entry name" value="Glycosyl_Trfase_fam3_N_dom_sf"/>
</dbReference>
<dbReference type="InterPro" id="IPR013102">
    <property type="entry name" value="PYNP_C"/>
</dbReference>
<dbReference type="Proteomes" id="UP000244225">
    <property type="component" value="Unassembled WGS sequence"/>
</dbReference>
<dbReference type="EMBL" id="QBKI01000006">
    <property type="protein sequence ID" value="PTX18244.1"/>
    <property type="molecule type" value="Genomic_DNA"/>
</dbReference>
<dbReference type="Pfam" id="PF02885">
    <property type="entry name" value="Glycos_trans_3N"/>
    <property type="match status" value="1"/>
</dbReference>
<dbReference type="InterPro" id="IPR000053">
    <property type="entry name" value="Thymidine/pyrmidine_PPase"/>
</dbReference>
<name>A0A2T5YG35_9BACT</name>
<comment type="catalytic activity">
    <reaction evidence="4">
        <text>thymidine + phosphate = 2-deoxy-alpha-D-ribose 1-phosphate + thymine</text>
        <dbReference type="Rhea" id="RHEA:16037"/>
        <dbReference type="ChEBI" id="CHEBI:17748"/>
        <dbReference type="ChEBI" id="CHEBI:17821"/>
        <dbReference type="ChEBI" id="CHEBI:43474"/>
        <dbReference type="ChEBI" id="CHEBI:57259"/>
        <dbReference type="EC" id="2.4.2.4"/>
    </reaction>
</comment>
<comment type="caution">
    <text evidence="6">The sequence shown here is derived from an EMBL/GenBank/DDBJ whole genome shotgun (WGS) entry which is preliminary data.</text>
</comment>
<dbReference type="SUPFAM" id="SSF47648">
    <property type="entry name" value="Nucleoside phosphorylase/phosphoribosyltransferase N-terminal domain"/>
    <property type="match status" value="1"/>
</dbReference>
<dbReference type="HAMAP" id="MF_00703">
    <property type="entry name" value="Thymid_phosp_2"/>
    <property type="match status" value="1"/>
</dbReference>
<evidence type="ECO:0000313" key="7">
    <source>
        <dbReference type="Proteomes" id="UP000244225"/>
    </source>
</evidence>
<gene>
    <name evidence="6" type="ORF">C8N40_10643</name>
</gene>
<dbReference type="InterPro" id="IPR013466">
    <property type="entry name" value="Thymidine/AMP_Pase"/>
</dbReference>